<dbReference type="EMBL" id="JBBMFS010000004">
    <property type="protein sequence ID" value="MEQ2554571.1"/>
    <property type="molecule type" value="Genomic_DNA"/>
</dbReference>
<dbReference type="InterPro" id="IPR011704">
    <property type="entry name" value="ATPase_dyneun-rel_AAA"/>
</dbReference>
<dbReference type="InterPro" id="IPR027417">
    <property type="entry name" value="P-loop_NTPase"/>
</dbReference>
<reference evidence="2" key="1">
    <citation type="submission" date="2024-03" db="EMBL/GenBank/DDBJ databases">
        <title>Human intestinal bacterial collection.</title>
        <authorList>
            <person name="Pauvert C."/>
            <person name="Hitch T.C.A."/>
            <person name="Clavel T."/>
        </authorList>
    </citation>
    <scope>NUCLEOTIDE SEQUENCE [LARGE SCALE GENOMIC DNA]</scope>
    <source>
        <strain evidence="2">CLA-AA-H89B</strain>
    </source>
</reference>
<dbReference type="Gene3D" id="3.10.590.10">
    <property type="entry name" value="ph1033 like domains"/>
    <property type="match status" value="1"/>
</dbReference>
<dbReference type="Gene3D" id="3.40.50.300">
    <property type="entry name" value="P-loop containing nucleotide triphosphate hydrolases"/>
    <property type="match status" value="1"/>
</dbReference>
<dbReference type="InterPro" id="IPR015947">
    <property type="entry name" value="PUA-like_sf"/>
</dbReference>
<dbReference type="SUPFAM" id="SSF52540">
    <property type="entry name" value="P-loop containing nucleoside triphosphate hydrolases"/>
    <property type="match status" value="1"/>
</dbReference>
<dbReference type="SMART" id="SM00382">
    <property type="entry name" value="AAA"/>
    <property type="match status" value="1"/>
</dbReference>
<keyword evidence="3" id="KW-1185">Reference proteome</keyword>
<dbReference type="PANTHER" id="PTHR37291:SF1">
    <property type="entry name" value="TYPE IV METHYL-DIRECTED RESTRICTION ENZYME ECOKMCRB SUBUNIT"/>
    <property type="match status" value="1"/>
</dbReference>
<accession>A0ABV1H4H0</accession>
<evidence type="ECO:0000313" key="3">
    <source>
        <dbReference type="Proteomes" id="UP001546774"/>
    </source>
</evidence>
<evidence type="ECO:0000313" key="2">
    <source>
        <dbReference type="EMBL" id="MEQ2554571.1"/>
    </source>
</evidence>
<evidence type="ECO:0000259" key="1">
    <source>
        <dbReference type="SMART" id="SM00382"/>
    </source>
</evidence>
<dbReference type="CDD" id="cd00009">
    <property type="entry name" value="AAA"/>
    <property type="match status" value="1"/>
</dbReference>
<organism evidence="2 3">
    <name type="scientific">Lachnospira intestinalis</name>
    <dbReference type="NCBI Taxonomy" id="3133158"/>
    <lineage>
        <taxon>Bacteria</taxon>
        <taxon>Bacillati</taxon>
        <taxon>Bacillota</taxon>
        <taxon>Clostridia</taxon>
        <taxon>Lachnospirales</taxon>
        <taxon>Lachnospiraceae</taxon>
        <taxon>Lachnospira</taxon>
    </lineage>
</organism>
<gene>
    <name evidence="2" type="ORF">WMO37_05985</name>
</gene>
<sequence length="801" mass="93277">MINRQKLSAALEEYKKDFDSEWQDEKYKWQAVKCFQDNWDIDAGDFASMLAKSLEKTANLLASMNNFPKKMILQYAGEEAETVRAMFLRLYDESKEVTGRILRFQSDAQELCERLSPGYVHYQRPMAITAYLWLKYPQKYEMYKYSVSKAAAEYLENPYKPVKGHTEENIKENTKMIDEIQRAVIQDTELTAMYEAKLDTECCPDKSYRMIAADVLYYIAGRLSRKEKQAQEKWIGTDYNPGISAEKWEELFENEKIFNQTSWEILYRFLDYGGMATCKQLAVQYGGTANFYNSGATALAKRVSEYLNLDTEQKEKDGTKRYWTILFVGRNAENSEDGVFVWKLRDELKAALRNVDFSDTQLYAERSDMDTNGTNYWWLNANPKIWSFADIDVGEEQNYTMYNENGNKRRIFQNFLAAKEGDVIIGYESYPVKKIVALCRITKCNDGENLYFEKTQELTAPIDYAVLKEAPQLEKMEYFMNPQGSLFKLTKGQYHFIMDIIREENQKNPIAAGEKFTPYTKDDFLSEVYMTSEKYDALKGLLYNKKNIILQGAPGVGKTFAAKRLAYSVMGEKDDSRVELIQFHQNYSYEDFIMGYKPSGQGYELQTGIFYKFCQKAANNPEKPYFFIIDEINRGNMSKIFGELLMLIEKDYRGKKLILAYSGKPFSVPKNIYIIGMMNTADRSLALIDYALRRRFSFFAMEPGFQTEGFQAYMKKLDNDTFTALIEKIQELNREITKDASLGAGFCIGHSYFCGQEECSQVWMQLVVEYDILPMLEEYWFDEPSKIQKWQNVLRGVFNDE</sequence>
<protein>
    <submittedName>
        <fullName evidence="2">AAA family ATPase</fullName>
    </submittedName>
</protein>
<dbReference type="PANTHER" id="PTHR37291">
    <property type="entry name" value="5-METHYLCYTOSINE-SPECIFIC RESTRICTION ENZYME B"/>
    <property type="match status" value="1"/>
</dbReference>
<proteinExistence type="predicted"/>
<dbReference type="Proteomes" id="UP001546774">
    <property type="component" value="Unassembled WGS sequence"/>
</dbReference>
<comment type="caution">
    <text evidence="2">The sequence shown here is derived from an EMBL/GenBank/DDBJ whole genome shotgun (WGS) entry which is preliminary data.</text>
</comment>
<dbReference type="InterPro" id="IPR052934">
    <property type="entry name" value="Methyl-DNA_Rec/Restrict_Enz"/>
</dbReference>
<name>A0ABV1H4H0_9FIRM</name>
<feature type="domain" description="AAA+ ATPase" evidence="1">
    <location>
        <begin position="544"/>
        <end position="702"/>
    </location>
</feature>
<dbReference type="SUPFAM" id="SSF88697">
    <property type="entry name" value="PUA domain-like"/>
    <property type="match status" value="1"/>
</dbReference>
<dbReference type="InterPro" id="IPR003593">
    <property type="entry name" value="AAA+_ATPase"/>
</dbReference>
<dbReference type="Pfam" id="PF07728">
    <property type="entry name" value="AAA_5"/>
    <property type="match status" value="1"/>
</dbReference>